<evidence type="ECO:0000313" key="15">
    <source>
        <dbReference type="Proteomes" id="UP001164693"/>
    </source>
</evidence>
<name>A0ABY7K5S7_9ACTN</name>
<gene>
    <name evidence="14" type="ORF">M6B22_07915</name>
</gene>
<evidence type="ECO:0000256" key="1">
    <source>
        <dbReference type="ARBA" id="ARBA00001974"/>
    </source>
</evidence>
<dbReference type="PANTHER" id="PTHR48083:SF20">
    <property type="entry name" value="LONG-CHAIN SPECIFIC ACYL-COA DEHYDROGENASE, MITOCHONDRIAL"/>
    <property type="match status" value="1"/>
</dbReference>
<organism evidence="14 15">
    <name type="scientific">Jatrophihabitans cynanchi</name>
    <dbReference type="NCBI Taxonomy" id="2944128"/>
    <lineage>
        <taxon>Bacteria</taxon>
        <taxon>Bacillati</taxon>
        <taxon>Actinomycetota</taxon>
        <taxon>Actinomycetes</taxon>
        <taxon>Jatrophihabitantales</taxon>
        <taxon>Jatrophihabitantaceae</taxon>
        <taxon>Jatrophihabitans</taxon>
    </lineage>
</organism>
<feature type="domain" description="Acyl-CoA dehydrogenase/oxidase N-terminal" evidence="13">
    <location>
        <begin position="8"/>
        <end position="121"/>
    </location>
</feature>
<feature type="domain" description="Acyl-CoA oxidase/dehydrogenase middle" evidence="12">
    <location>
        <begin position="125"/>
        <end position="218"/>
    </location>
</feature>
<dbReference type="InterPro" id="IPR006091">
    <property type="entry name" value="Acyl-CoA_Oxase/DH_mid-dom"/>
</dbReference>
<dbReference type="InterPro" id="IPR046373">
    <property type="entry name" value="Acyl-CoA_Oxase/DH_mid-dom_sf"/>
</dbReference>
<dbReference type="Pfam" id="PF02770">
    <property type="entry name" value="Acyl-CoA_dh_M"/>
    <property type="match status" value="1"/>
</dbReference>
<dbReference type="Gene3D" id="2.40.110.10">
    <property type="entry name" value="Butyryl-CoA Dehydrogenase, subunit A, domain 2"/>
    <property type="match status" value="1"/>
</dbReference>
<evidence type="ECO:0000259" key="13">
    <source>
        <dbReference type="Pfam" id="PF02771"/>
    </source>
</evidence>
<dbReference type="PROSITE" id="PS00073">
    <property type="entry name" value="ACYL_COA_DH_2"/>
    <property type="match status" value="1"/>
</dbReference>
<dbReference type="Proteomes" id="UP001164693">
    <property type="component" value="Chromosome"/>
</dbReference>
<evidence type="ECO:0000256" key="6">
    <source>
        <dbReference type="ARBA" id="ARBA00023002"/>
    </source>
</evidence>
<dbReference type="PANTHER" id="PTHR48083">
    <property type="entry name" value="MEDIUM-CHAIN SPECIFIC ACYL-COA DEHYDROGENASE, MITOCHONDRIAL-RELATED"/>
    <property type="match status" value="1"/>
</dbReference>
<feature type="domain" description="Acyl-CoA dehydrogenase/oxidase C-terminal" evidence="11">
    <location>
        <begin position="231"/>
        <end position="378"/>
    </location>
</feature>
<evidence type="ECO:0000259" key="12">
    <source>
        <dbReference type="Pfam" id="PF02770"/>
    </source>
</evidence>
<dbReference type="RefSeq" id="WP_269445222.1">
    <property type="nucleotide sequence ID" value="NZ_CP097463.1"/>
</dbReference>
<dbReference type="InterPro" id="IPR050741">
    <property type="entry name" value="Acyl-CoA_dehydrogenase"/>
</dbReference>
<comment type="pathway">
    <text evidence="2">Siderophore biosynthesis; mycobactin biosynthesis.</text>
</comment>
<dbReference type="InterPro" id="IPR013786">
    <property type="entry name" value="AcylCoA_DH/ox_N"/>
</dbReference>
<comment type="similarity">
    <text evidence="3 10">Belongs to the acyl-CoA dehydrogenase family.</text>
</comment>
<evidence type="ECO:0000256" key="3">
    <source>
        <dbReference type="ARBA" id="ARBA00009347"/>
    </source>
</evidence>
<evidence type="ECO:0000256" key="5">
    <source>
        <dbReference type="ARBA" id="ARBA00022827"/>
    </source>
</evidence>
<dbReference type="InterPro" id="IPR009100">
    <property type="entry name" value="AcylCoA_DH/oxidase_NM_dom_sf"/>
</dbReference>
<evidence type="ECO:0000256" key="8">
    <source>
        <dbReference type="ARBA" id="ARBA00040394"/>
    </source>
</evidence>
<dbReference type="SUPFAM" id="SSF56645">
    <property type="entry name" value="Acyl-CoA dehydrogenase NM domain-like"/>
    <property type="match status" value="1"/>
</dbReference>
<comment type="function">
    <text evidence="7">Catalyzes the dehydrogenation at the alpha-beta position of ACP-bound acyl chains. This results in the introduction of a double bond in the lipidic chain, which is further transferred to the epsilon-amino group of lysine residue in the mycobactin core by MbtK.</text>
</comment>
<dbReference type="Pfam" id="PF02771">
    <property type="entry name" value="Acyl-CoA_dh_N"/>
    <property type="match status" value="1"/>
</dbReference>
<evidence type="ECO:0000256" key="7">
    <source>
        <dbReference type="ARBA" id="ARBA00037085"/>
    </source>
</evidence>
<keyword evidence="6 10" id="KW-0560">Oxidoreductase</keyword>
<accession>A0ABY7K5S7</accession>
<dbReference type="PROSITE" id="PS00072">
    <property type="entry name" value="ACYL_COA_DH_1"/>
    <property type="match status" value="1"/>
</dbReference>
<keyword evidence="4 10" id="KW-0285">Flavoprotein</keyword>
<evidence type="ECO:0000256" key="2">
    <source>
        <dbReference type="ARBA" id="ARBA00005102"/>
    </source>
</evidence>
<dbReference type="Pfam" id="PF00441">
    <property type="entry name" value="Acyl-CoA_dh_1"/>
    <property type="match status" value="1"/>
</dbReference>
<protein>
    <recommendedName>
        <fullName evidence="8">Acyl-[acyl-carrier-protein] dehydrogenase MbtN</fullName>
    </recommendedName>
    <alternativeName>
        <fullName evidence="9">Mycobactin synthase protein N</fullName>
    </alternativeName>
</protein>
<evidence type="ECO:0000256" key="9">
    <source>
        <dbReference type="ARBA" id="ARBA00042660"/>
    </source>
</evidence>
<dbReference type="SUPFAM" id="SSF47203">
    <property type="entry name" value="Acyl-CoA dehydrogenase C-terminal domain-like"/>
    <property type="match status" value="1"/>
</dbReference>
<dbReference type="InterPro" id="IPR036250">
    <property type="entry name" value="AcylCo_DH-like_C"/>
</dbReference>
<dbReference type="InterPro" id="IPR037069">
    <property type="entry name" value="AcylCoA_DH/ox_N_sf"/>
</dbReference>
<keyword evidence="15" id="KW-1185">Reference proteome</keyword>
<comment type="cofactor">
    <cofactor evidence="1 10">
        <name>FAD</name>
        <dbReference type="ChEBI" id="CHEBI:57692"/>
    </cofactor>
</comment>
<dbReference type="InterPro" id="IPR006089">
    <property type="entry name" value="Acyl-CoA_DH_CS"/>
</dbReference>
<keyword evidence="5 10" id="KW-0274">FAD</keyword>
<evidence type="ECO:0000256" key="4">
    <source>
        <dbReference type="ARBA" id="ARBA00022630"/>
    </source>
</evidence>
<evidence type="ECO:0000256" key="10">
    <source>
        <dbReference type="RuleBase" id="RU362125"/>
    </source>
</evidence>
<dbReference type="EMBL" id="CP097463">
    <property type="protein sequence ID" value="WAX58679.1"/>
    <property type="molecule type" value="Genomic_DNA"/>
</dbReference>
<proteinExistence type="inferred from homology"/>
<dbReference type="Gene3D" id="1.20.140.10">
    <property type="entry name" value="Butyryl-CoA Dehydrogenase, subunit A, domain 3"/>
    <property type="match status" value="1"/>
</dbReference>
<dbReference type="InterPro" id="IPR009075">
    <property type="entry name" value="AcylCo_DH/oxidase_C"/>
</dbReference>
<evidence type="ECO:0000313" key="14">
    <source>
        <dbReference type="EMBL" id="WAX58679.1"/>
    </source>
</evidence>
<reference evidence="14" key="1">
    <citation type="submission" date="2022-05" db="EMBL/GenBank/DDBJ databases">
        <title>Jatrophihabitans sp. SB3-54 whole genome sequence.</title>
        <authorList>
            <person name="Suh M.K."/>
            <person name="Eom M.K."/>
            <person name="Kim J.S."/>
            <person name="Kim H.S."/>
            <person name="Do H.E."/>
            <person name="Shin Y.K."/>
            <person name="Lee J.-S."/>
        </authorList>
    </citation>
    <scope>NUCLEOTIDE SEQUENCE</scope>
    <source>
        <strain evidence="14">SB3-54</strain>
    </source>
</reference>
<evidence type="ECO:0000259" key="11">
    <source>
        <dbReference type="Pfam" id="PF00441"/>
    </source>
</evidence>
<sequence length="381" mass="41660">MDRKHFDAEHLAFAEAFRAFADKQLVPHYLDWERAGITPREVFAEAGRSGFLGMQVPEEYGGGGTSDFRFNQAMNEQIADAGITGSGLGLSLHNDTCLPYFLTFCNDEQKQRWLPGIAAGELITAVAMTEPGAGSDLSGIRTSARRDGDHYVVNGAKTFITNGINADLVITVVRTGEDRHKGLSLLIVERGTDGFERGRNLDKLGLHSQDTAELSFSDARVPVANLLGEEGAGFAQLTQKLPQERMSIAVAAVAEARAAFNETLRYVKDRKAFGTSIGSFQNTKFVLAELVTEIDIAQAWVDLCVTRLNAGELSTADASKSKWWCTELQGRVLDKCLQLHGGYGYMSEYPVSRRFADARVTRIYGGSTEIMKSVVSKSLDL</sequence>
<dbReference type="Gene3D" id="1.10.540.10">
    <property type="entry name" value="Acyl-CoA dehydrogenase/oxidase, N-terminal domain"/>
    <property type="match status" value="1"/>
</dbReference>